<accession>S8BWZ7</accession>
<dbReference type="AlphaFoldDB" id="S8BWZ7"/>
<sequence length="87" mass="9742">MVCVTGFCVFSNCTSLEILKLDCPKLTNLSLQMCNIDEEAVETAIMQCNMLETLDVRLCPKISPLNMSRLRETCPSLKRIFSSLVPP</sequence>
<dbReference type="OrthoDB" id="1712880at2759"/>
<comment type="caution">
    <text evidence="1">The sequence shown here is derived from an EMBL/GenBank/DDBJ whole genome shotgun (WGS) entry which is preliminary data.</text>
</comment>
<dbReference type="SUPFAM" id="SSF52047">
    <property type="entry name" value="RNI-like"/>
    <property type="match status" value="1"/>
</dbReference>
<gene>
    <name evidence="1" type="ORF">M569_15665</name>
</gene>
<name>S8BWZ7_9LAMI</name>
<dbReference type="Proteomes" id="UP000015453">
    <property type="component" value="Unassembled WGS sequence"/>
</dbReference>
<dbReference type="Gene3D" id="3.80.10.10">
    <property type="entry name" value="Ribonuclease Inhibitor"/>
    <property type="match status" value="1"/>
</dbReference>
<evidence type="ECO:0000313" key="1">
    <source>
        <dbReference type="EMBL" id="EPS59145.1"/>
    </source>
</evidence>
<keyword evidence="2" id="KW-1185">Reference proteome</keyword>
<evidence type="ECO:0000313" key="2">
    <source>
        <dbReference type="Proteomes" id="UP000015453"/>
    </source>
</evidence>
<protein>
    <submittedName>
        <fullName evidence="1">F-box family protein</fullName>
    </submittedName>
</protein>
<dbReference type="EMBL" id="AUSU01008602">
    <property type="protein sequence ID" value="EPS59145.1"/>
    <property type="molecule type" value="Genomic_DNA"/>
</dbReference>
<reference evidence="1 2" key="1">
    <citation type="journal article" date="2013" name="BMC Genomics">
        <title>The miniature genome of a carnivorous plant Genlisea aurea contains a low number of genes and short non-coding sequences.</title>
        <authorList>
            <person name="Leushkin E.V."/>
            <person name="Sutormin R.A."/>
            <person name="Nabieva E.R."/>
            <person name="Penin A.A."/>
            <person name="Kondrashov A.S."/>
            <person name="Logacheva M.D."/>
        </authorList>
    </citation>
    <scope>NUCLEOTIDE SEQUENCE [LARGE SCALE GENOMIC DNA]</scope>
</reference>
<organism evidence="1 2">
    <name type="scientific">Genlisea aurea</name>
    <dbReference type="NCBI Taxonomy" id="192259"/>
    <lineage>
        <taxon>Eukaryota</taxon>
        <taxon>Viridiplantae</taxon>
        <taxon>Streptophyta</taxon>
        <taxon>Embryophyta</taxon>
        <taxon>Tracheophyta</taxon>
        <taxon>Spermatophyta</taxon>
        <taxon>Magnoliopsida</taxon>
        <taxon>eudicotyledons</taxon>
        <taxon>Gunneridae</taxon>
        <taxon>Pentapetalae</taxon>
        <taxon>asterids</taxon>
        <taxon>lamiids</taxon>
        <taxon>Lamiales</taxon>
        <taxon>Lentibulariaceae</taxon>
        <taxon>Genlisea</taxon>
    </lineage>
</organism>
<dbReference type="InterPro" id="IPR032675">
    <property type="entry name" value="LRR_dom_sf"/>
</dbReference>
<proteinExistence type="predicted"/>